<dbReference type="Pfam" id="PF08852">
    <property type="entry name" value="DUF1822"/>
    <property type="match status" value="1"/>
</dbReference>
<protein>
    <recommendedName>
        <fullName evidence="3">DUF1822 domain-containing protein</fullName>
    </recommendedName>
</protein>
<dbReference type="AlphaFoldDB" id="A0A2N6K6G6"/>
<gene>
    <name evidence="1" type="ORF">CEN44_05735</name>
</gene>
<dbReference type="Proteomes" id="UP000235036">
    <property type="component" value="Unassembled WGS sequence"/>
</dbReference>
<name>A0A2N6K6G6_FISMU</name>
<proteinExistence type="predicted"/>
<evidence type="ECO:0000313" key="1">
    <source>
        <dbReference type="EMBL" id="PLZ92522.1"/>
    </source>
</evidence>
<comment type="caution">
    <text evidence="1">The sequence shown here is derived from an EMBL/GenBank/DDBJ whole genome shotgun (WGS) entry which is preliminary data.</text>
</comment>
<keyword evidence="2" id="KW-1185">Reference proteome</keyword>
<evidence type="ECO:0000313" key="2">
    <source>
        <dbReference type="Proteomes" id="UP000235036"/>
    </source>
</evidence>
<dbReference type="InterPro" id="IPR014951">
    <property type="entry name" value="DUF1822"/>
</dbReference>
<organism evidence="1 2">
    <name type="scientific">Fischerella muscicola CCMEE 5323</name>
    <dbReference type="NCBI Taxonomy" id="2019572"/>
    <lineage>
        <taxon>Bacteria</taxon>
        <taxon>Bacillati</taxon>
        <taxon>Cyanobacteriota</taxon>
        <taxon>Cyanophyceae</taxon>
        <taxon>Nostocales</taxon>
        <taxon>Hapalosiphonaceae</taxon>
        <taxon>Fischerella</taxon>
    </lineage>
</organism>
<dbReference type="EMBL" id="NRQW01000114">
    <property type="protein sequence ID" value="PLZ92522.1"/>
    <property type="molecule type" value="Genomic_DNA"/>
</dbReference>
<accession>A0A2N6K6G6</accession>
<reference evidence="1 2" key="1">
    <citation type="submission" date="2017-08" db="EMBL/GenBank/DDBJ databases">
        <title>Genomes of Fischerella (Mastigocladus) sp. strains.</title>
        <authorList>
            <person name="Miller S.R."/>
        </authorList>
    </citation>
    <scope>NUCLEOTIDE SEQUENCE [LARGE SCALE GENOMIC DNA]</scope>
    <source>
        <strain evidence="1 2">CCMEE 5323</strain>
    </source>
</reference>
<sequence length="339" mass="38760">MLTPQQQREAIARVANLLQTQPETEALWVQYLTLVDSQGTLEQQQAGIRQTAAWLESHFEAPAVREKYLILVNRVGTTQQQQAALVETAQWLESHPEDTYVREQYLVLVENAGTRQQQQQAINQTTTWLQSHPEDRYVRGQYLAFIGEVGTQQQQQRAVAETTIWLRSHLQDQYVREQYLALVNRLSPINIRQVEPTRRVNLRQLQQVLTSIGDVLDTLISNTTEANLAFRSTTGTWQELDLQEFPLYSQIVQLKIATRLEEDEKLSVRVQLQATNNETYLPEGLQLILLSLSGDVLYEDQAESTRELIEVILPDGEPADSFTAQIIFGDVSIAKDFEV</sequence>
<evidence type="ECO:0008006" key="3">
    <source>
        <dbReference type="Google" id="ProtNLM"/>
    </source>
</evidence>